<protein>
    <recommendedName>
        <fullName evidence="8">DUF2341 domain-containing protein</fullName>
    </recommendedName>
</protein>
<reference evidence="6 7" key="1">
    <citation type="journal article" date="2016" name="Nat. Commun.">
        <title>Thousands of microbial genomes shed light on interconnected biogeochemical processes in an aquifer system.</title>
        <authorList>
            <person name="Anantharaman K."/>
            <person name="Brown C.T."/>
            <person name="Hug L.A."/>
            <person name="Sharon I."/>
            <person name="Castelle C.J."/>
            <person name="Probst A.J."/>
            <person name="Thomas B.C."/>
            <person name="Singh A."/>
            <person name="Wilkins M.J."/>
            <person name="Karaoz U."/>
            <person name="Brodie E.L."/>
            <person name="Williams K.H."/>
            <person name="Hubbard S.S."/>
            <person name="Banfield J.F."/>
        </authorList>
    </citation>
    <scope>NUCLEOTIDE SEQUENCE [LARGE SCALE GENOMIC DNA]</scope>
</reference>
<organism evidence="6 7">
    <name type="scientific">Candidatus Magasanikbacteria bacterium RIFOXYD2_FULL_36_9</name>
    <dbReference type="NCBI Taxonomy" id="1798707"/>
    <lineage>
        <taxon>Bacteria</taxon>
        <taxon>Candidatus Magasanikiibacteriota</taxon>
    </lineage>
</organism>
<dbReference type="InterPro" id="IPR018765">
    <property type="entry name" value="DUF2341"/>
</dbReference>
<comment type="caution">
    <text evidence="6">The sequence shown here is derived from an EMBL/GenBank/DDBJ whole genome shotgun (WGS) entry which is preliminary data.</text>
</comment>
<gene>
    <name evidence="6" type="ORF">A2537_02720</name>
</gene>
<sequence length="845" mass="92254">MFKKIHIFLLILILGIFLSTFFVFAKTNSADLGVSASSTYTFDNTLVEFSDGTVGLKAATNWYNSSWGFRDQITVTNYTGTALTDYPVKISITTTSANFWSKVESNGASVRFVDSDGTTLLSHYAESFDYTGNTSTIWVKMPSLAARASTTIYMYYTNSGASDTSNGNNVFTFFENFASDTIDATKWVELDTYNVISATGGSLLMEAYEGNLWHGVYATTSYAVDRSNGLILEGDVTTYNTLNKDQNFLFGLKDTTASASAAAMINNFKYSFYFNGVYHVSNPFTLYADMLVVSGNSWVQVNTTYNFRIVVYPGGGADYFIKGGYFTDWTLVYRSTVAFSGSLEVAIDKQEGKYVVDNVRVRKLSMPANSTAEVFPRYSTSSPVFTTTTDAVWGNDQGIGENDFMYEDGVFKMWYSASTSVAYATSSNGINWTRYANNPVFSPTGLTGNFDKTWANRQYIVKDAGIYYMYYNGFENGYDGPGKIGLATSTDGINWNRYSGNPILSPGSGWENTSLYNSAVVKVGSIWYLLFEGKGSATGDNTQIIGLATSTDGINWNRYANNPVIRKGFPTGSNYAAAPNIIYNNGKFYIWIMGSDVRSKYFLVRGESTDAINWTFASTPDIYPQYSWEYTSVSDVSNPTEIGGSTYMYYTTGNQLGLTGGAGLMKYNGTLSALLNSSTPFSDATTLLVSTSSLYSISSPSVVSPGVAYDKITAFNATTTGTGSIAYQISNNGSSWYYWNGSAWAAASNSANSNSAAVVNTNIVAFSNTFPSGTFYWKAFLVSDGSQSISMIAQSSITNIFPSVTIETISGFKQSSVTINYNIIDSDNDTINFSQTATSGIEYSL</sequence>
<name>A0A1F6P177_9BACT</name>
<evidence type="ECO:0000256" key="3">
    <source>
        <dbReference type="ARBA" id="ARBA00023295"/>
    </source>
</evidence>
<evidence type="ECO:0008006" key="8">
    <source>
        <dbReference type="Google" id="ProtNLM"/>
    </source>
</evidence>
<keyword evidence="2" id="KW-0378">Hydrolase</keyword>
<evidence type="ECO:0000256" key="2">
    <source>
        <dbReference type="ARBA" id="ARBA00022801"/>
    </source>
</evidence>
<evidence type="ECO:0000259" key="4">
    <source>
        <dbReference type="Pfam" id="PF00251"/>
    </source>
</evidence>
<proteinExistence type="inferred from homology"/>
<feature type="non-terminal residue" evidence="6">
    <location>
        <position position="845"/>
    </location>
</feature>
<comment type="similarity">
    <text evidence="1">Belongs to the glycosyl hydrolase 32 family.</text>
</comment>
<dbReference type="PANTHER" id="PTHR35279:SF1">
    <property type="entry name" value="ARABINANASE_LEVANSUCRASE_INVERTASE"/>
    <property type="match status" value="1"/>
</dbReference>
<evidence type="ECO:0000259" key="5">
    <source>
        <dbReference type="Pfam" id="PF10102"/>
    </source>
</evidence>
<evidence type="ECO:0000313" key="6">
    <source>
        <dbReference type="EMBL" id="OGH89919.1"/>
    </source>
</evidence>
<dbReference type="InterPro" id="IPR013148">
    <property type="entry name" value="Glyco_hydro_32_N"/>
</dbReference>
<dbReference type="Proteomes" id="UP000178490">
    <property type="component" value="Unassembled WGS sequence"/>
</dbReference>
<dbReference type="GO" id="GO:0016798">
    <property type="term" value="F:hydrolase activity, acting on glycosyl bonds"/>
    <property type="evidence" value="ECO:0007669"/>
    <property type="project" value="UniProtKB-KW"/>
</dbReference>
<dbReference type="PANTHER" id="PTHR35279">
    <property type="match status" value="1"/>
</dbReference>
<evidence type="ECO:0000256" key="1">
    <source>
        <dbReference type="ARBA" id="ARBA00009902"/>
    </source>
</evidence>
<dbReference type="Pfam" id="PF00251">
    <property type="entry name" value="Glyco_hydro_32N"/>
    <property type="match status" value="1"/>
</dbReference>
<evidence type="ECO:0000313" key="7">
    <source>
        <dbReference type="Proteomes" id="UP000178490"/>
    </source>
</evidence>
<accession>A0A1F6P177</accession>
<feature type="domain" description="DUF2341" evidence="5">
    <location>
        <begin position="106"/>
        <end position="187"/>
    </location>
</feature>
<keyword evidence="3" id="KW-0326">Glycosidase</keyword>
<dbReference type="EMBL" id="MFRC01000017">
    <property type="protein sequence ID" value="OGH89919.1"/>
    <property type="molecule type" value="Genomic_DNA"/>
</dbReference>
<dbReference type="Pfam" id="PF10102">
    <property type="entry name" value="DUF2341"/>
    <property type="match status" value="1"/>
</dbReference>
<feature type="domain" description="Glycosyl hydrolase family 32 N-terminal" evidence="4">
    <location>
        <begin position="460"/>
        <end position="638"/>
    </location>
</feature>
<dbReference type="InterPro" id="IPR023296">
    <property type="entry name" value="Glyco_hydro_beta-prop_sf"/>
</dbReference>
<dbReference type="Gene3D" id="2.115.10.20">
    <property type="entry name" value="Glycosyl hydrolase domain, family 43"/>
    <property type="match status" value="3"/>
</dbReference>
<dbReference type="AlphaFoldDB" id="A0A1F6P177"/>
<dbReference type="SUPFAM" id="SSF75005">
    <property type="entry name" value="Arabinanase/levansucrase/invertase"/>
    <property type="match status" value="2"/>
</dbReference>